<dbReference type="Proteomes" id="UP000741013">
    <property type="component" value="Unassembled WGS sequence"/>
</dbReference>
<comment type="caution">
    <text evidence="5">The sequence shown here is derived from an EMBL/GenBank/DDBJ whole genome shotgun (WGS) entry which is preliminary data.</text>
</comment>
<evidence type="ECO:0000256" key="1">
    <source>
        <dbReference type="ARBA" id="ARBA00005254"/>
    </source>
</evidence>
<dbReference type="CDD" id="cd06558">
    <property type="entry name" value="crotonase-like"/>
    <property type="match status" value="1"/>
</dbReference>
<dbReference type="InterPro" id="IPR014748">
    <property type="entry name" value="Enoyl-CoA_hydra_C"/>
</dbReference>
<dbReference type="InterPro" id="IPR029045">
    <property type="entry name" value="ClpP/crotonase-like_dom_sf"/>
</dbReference>
<dbReference type="EMBL" id="JAGGMS010000001">
    <property type="protein sequence ID" value="MBP2184459.1"/>
    <property type="molecule type" value="Genomic_DNA"/>
</dbReference>
<name>A0ABS4PYF1_9PSEU</name>
<dbReference type="GO" id="GO:0004300">
    <property type="term" value="F:enoyl-CoA hydratase activity"/>
    <property type="evidence" value="ECO:0007669"/>
    <property type="project" value="UniProtKB-EC"/>
</dbReference>
<dbReference type="PANTHER" id="PTHR11941:SF169">
    <property type="entry name" value="(7AS)-7A-METHYL-1,5-DIOXO-2,3,5,6,7,7A-HEXAHYDRO-1H-INDENE-CARBOXYL-COA HYDROLASE"/>
    <property type="match status" value="1"/>
</dbReference>
<dbReference type="PROSITE" id="PS00166">
    <property type="entry name" value="ENOYL_COA_HYDRATASE"/>
    <property type="match status" value="1"/>
</dbReference>
<dbReference type="InterPro" id="IPR001753">
    <property type="entry name" value="Enoyl-CoA_hydra/iso"/>
</dbReference>
<evidence type="ECO:0000256" key="2">
    <source>
        <dbReference type="ARBA" id="ARBA00023098"/>
    </source>
</evidence>
<comment type="similarity">
    <text evidence="1 4">Belongs to the enoyl-CoA hydratase/isomerase family.</text>
</comment>
<evidence type="ECO:0000256" key="3">
    <source>
        <dbReference type="ARBA" id="ARBA00023239"/>
    </source>
</evidence>
<protein>
    <submittedName>
        <fullName evidence="5">Enoyl-CoA hydratase</fullName>
        <ecNumber evidence="5">4.2.1.17</ecNumber>
    </submittedName>
</protein>
<evidence type="ECO:0000256" key="4">
    <source>
        <dbReference type="RuleBase" id="RU003707"/>
    </source>
</evidence>
<dbReference type="EC" id="4.2.1.17" evidence="5"/>
<organism evidence="5 6">
    <name type="scientific">Amycolatopsis magusensis</name>
    <dbReference type="NCBI Taxonomy" id="882444"/>
    <lineage>
        <taxon>Bacteria</taxon>
        <taxon>Bacillati</taxon>
        <taxon>Actinomycetota</taxon>
        <taxon>Actinomycetes</taxon>
        <taxon>Pseudonocardiales</taxon>
        <taxon>Pseudonocardiaceae</taxon>
        <taxon>Amycolatopsis</taxon>
    </lineage>
</organism>
<keyword evidence="3 5" id="KW-0456">Lyase</keyword>
<reference evidence="5 6" key="1">
    <citation type="submission" date="2021-03" db="EMBL/GenBank/DDBJ databases">
        <title>Sequencing the genomes of 1000 actinobacteria strains.</title>
        <authorList>
            <person name="Klenk H.-P."/>
        </authorList>
    </citation>
    <scope>NUCLEOTIDE SEQUENCE [LARGE SCALE GENOMIC DNA]</scope>
    <source>
        <strain evidence="5 6">DSM 45510</strain>
    </source>
</reference>
<keyword evidence="6" id="KW-1185">Reference proteome</keyword>
<dbReference type="SUPFAM" id="SSF52096">
    <property type="entry name" value="ClpP/crotonase"/>
    <property type="match status" value="1"/>
</dbReference>
<evidence type="ECO:0000313" key="6">
    <source>
        <dbReference type="Proteomes" id="UP000741013"/>
    </source>
</evidence>
<dbReference type="InterPro" id="IPR018376">
    <property type="entry name" value="Enoyl-CoA_hyd/isom_CS"/>
</dbReference>
<dbReference type="Gene3D" id="1.10.12.10">
    <property type="entry name" value="Lyase 2-enoyl-coa Hydratase, Chain A, domain 2"/>
    <property type="match status" value="1"/>
</dbReference>
<dbReference type="NCBIfam" id="NF006100">
    <property type="entry name" value="PRK08252.1"/>
    <property type="match status" value="1"/>
</dbReference>
<dbReference type="PANTHER" id="PTHR11941">
    <property type="entry name" value="ENOYL-COA HYDRATASE-RELATED"/>
    <property type="match status" value="1"/>
</dbReference>
<dbReference type="RefSeq" id="WP_308158920.1">
    <property type="nucleotide sequence ID" value="NZ_JAGGMS010000001.1"/>
</dbReference>
<evidence type="ECO:0000313" key="5">
    <source>
        <dbReference type="EMBL" id="MBP2184459.1"/>
    </source>
</evidence>
<proteinExistence type="inferred from homology"/>
<sequence length="257" mass="27412">MSASEPILVERHGDHVVVIRIDRPHRRNAFDGATAHALEAAIDAYEADDRLRCAILTGSDLVFSAGQDLIAAAQGDLGRTARRGGFGILAQPPDKPIIAAVEGHALAGGLELCLACDLIVSSRTAKLGLPEAAKSLVAVGGGLFRLPKRIPYHLAMELALTGQPWPATRFAELGLVNRLTEPGQALTGALELAEAVLAAAPLAVRASKQIVRHAYDWDDQEAWENQRAYAAPVLASEDLQEGLRAFAEKRAAVWKGR</sequence>
<accession>A0ABS4PYF1</accession>
<gene>
    <name evidence="5" type="ORF">JOM49_005985</name>
</gene>
<dbReference type="Pfam" id="PF00378">
    <property type="entry name" value="ECH_1"/>
    <property type="match status" value="1"/>
</dbReference>
<dbReference type="Gene3D" id="3.30.300.220">
    <property type="match status" value="1"/>
</dbReference>
<dbReference type="Gene3D" id="3.90.226.20">
    <property type="match status" value="1"/>
</dbReference>
<keyword evidence="2" id="KW-0443">Lipid metabolism</keyword>